<dbReference type="InterPro" id="IPR027417">
    <property type="entry name" value="P-loop_NTPase"/>
</dbReference>
<evidence type="ECO:0000256" key="10">
    <source>
        <dbReference type="ARBA" id="ARBA00023136"/>
    </source>
</evidence>
<comment type="similarity">
    <text evidence="3">Belongs to the small GTPase superfamily. Rab family.</text>
</comment>
<dbReference type="AlphaFoldDB" id="A0AAQ4P3L6"/>
<evidence type="ECO:0000256" key="6">
    <source>
        <dbReference type="ARBA" id="ARBA00022475"/>
    </source>
</evidence>
<dbReference type="GO" id="GO:0005525">
    <property type="term" value="F:GTP binding"/>
    <property type="evidence" value="ECO:0007669"/>
    <property type="project" value="UniProtKB-KW"/>
</dbReference>
<accession>A0AAQ4P3L6</accession>
<feature type="region of interest" description="Disordered" evidence="16">
    <location>
        <begin position="208"/>
        <end position="227"/>
    </location>
</feature>
<keyword evidence="10" id="KW-0472">Membrane</keyword>
<dbReference type="SMART" id="SM00174">
    <property type="entry name" value="RHO"/>
    <property type="match status" value="1"/>
</dbReference>
<dbReference type="PRINTS" id="PR00449">
    <property type="entry name" value="RASTRNSFRMNG"/>
</dbReference>
<dbReference type="InterPro" id="IPR001806">
    <property type="entry name" value="Small_GTPase"/>
</dbReference>
<evidence type="ECO:0000313" key="17">
    <source>
        <dbReference type="Ensembl" id="ENSGACP00000033430.1"/>
    </source>
</evidence>
<keyword evidence="12" id="KW-0636">Prenylation</keyword>
<reference evidence="17" key="2">
    <citation type="submission" date="2025-08" db="UniProtKB">
        <authorList>
            <consortium name="Ensembl"/>
        </authorList>
    </citation>
    <scope>IDENTIFICATION</scope>
</reference>
<keyword evidence="18" id="KW-1185">Reference proteome</keyword>
<evidence type="ECO:0000256" key="15">
    <source>
        <dbReference type="ARBA" id="ARBA00047660"/>
    </source>
</evidence>
<dbReference type="EC" id="3.6.5.2" evidence="4"/>
<evidence type="ECO:0000256" key="11">
    <source>
        <dbReference type="ARBA" id="ARBA00023288"/>
    </source>
</evidence>
<dbReference type="InterPro" id="IPR005225">
    <property type="entry name" value="Small_GTP-bd"/>
</dbReference>
<dbReference type="Ensembl" id="ENSGACT00000056238.1">
    <property type="protein sequence ID" value="ENSGACP00000033430.1"/>
    <property type="gene ID" value="ENSGACG00000016850.2"/>
</dbReference>
<dbReference type="SMART" id="SM00176">
    <property type="entry name" value="RAN"/>
    <property type="match status" value="1"/>
</dbReference>
<dbReference type="SMART" id="SM00177">
    <property type="entry name" value="ARF"/>
    <property type="match status" value="1"/>
</dbReference>
<evidence type="ECO:0000256" key="8">
    <source>
        <dbReference type="ARBA" id="ARBA00022927"/>
    </source>
</evidence>
<dbReference type="GO" id="GO:0055038">
    <property type="term" value="C:recycling endosome membrane"/>
    <property type="evidence" value="ECO:0007669"/>
    <property type="project" value="UniProtKB-SubCell"/>
</dbReference>
<dbReference type="SMART" id="SM00173">
    <property type="entry name" value="RAS"/>
    <property type="match status" value="1"/>
</dbReference>
<dbReference type="InterPro" id="IPR050305">
    <property type="entry name" value="Small_GTPase_Rab"/>
</dbReference>
<keyword evidence="8" id="KW-0653">Protein transport</keyword>
<evidence type="ECO:0000256" key="2">
    <source>
        <dbReference type="ARBA" id="ARBA00004565"/>
    </source>
</evidence>
<dbReference type="GO" id="GO:0003925">
    <property type="term" value="F:G protein activity"/>
    <property type="evidence" value="ECO:0007669"/>
    <property type="project" value="UniProtKB-EC"/>
</dbReference>
<dbReference type="SMART" id="SM00175">
    <property type="entry name" value="RAB"/>
    <property type="match status" value="1"/>
</dbReference>
<evidence type="ECO:0000256" key="12">
    <source>
        <dbReference type="ARBA" id="ARBA00023289"/>
    </source>
</evidence>
<keyword evidence="5" id="KW-0813">Transport</keyword>
<evidence type="ECO:0000313" key="18">
    <source>
        <dbReference type="Proteomes" id="UP000007635"/>
    </source>
</evidence>
<keyword evidence="9" id="KW-0342">GTP-binding</keyword>
<dbReference type="PROSITE" id="PS51419">
    <property type="entry name" value="RAB"/>
    <property type="match status" value="1"/>
</dbReference>
<evidence type="ECO:0000256" key="16">
    <source>
        <dbReference type="SAM" id="MobiDB-lite"/>
    </source>
</evidence>
<dbReference type="GO" id="GO:0005886">
    <property type="term" value="C:plasma membrane"/>
    <property type="evidence" value="ECO:0007669"/>
    <property type="project" value="UniProtKB-SubCell"/>
</dbReference>
<protein>
    <recommendedName>
        <fullName evidence="14">Ras-related protein Rab-13</fullName>
        <ecNumber evidence="4">3.6.5.2</ecNumber>
    </recommendedName>
</protein>
<sequence>MAKTYDYLFKLLLIGDSGVGKTCVLFRFSEDAFNSTFISTIGIDFKIRTIELDGKKIKLQIWDTAGQERFRTITTAYYRGAMGIMLVYDITNEKSFENIKNWIRNIEEHASSDVEKMVLGNKCDINDKRQVSKDRGENVRRGFNKILPKGYILIIKQNMSTDFVKRHVFLSARVGVWNKVHGDQRKGQHQCGKCIFDTRQRHQIKNGHKIGGQHAAGGQSRSQDLRASEKDQLLPLQPSLRTKFPYWLPAGWT</sequence>
<evidence type="ECO:0000256" key="3">
    <source>
        <dbReference type="ARBA" id="ARBA00006270"/>
    </source>
</evidence>
<dbReference type="NCBIfam" id="TIGR00231">
    <property type="entry name" value="small_GTP"/>
    <property type="match status" value="1"/>
</dbReference>
<dbReference type="Proteomes" id="UP000007635">
    <property type="component" value="Chromosome III"/>
</dbReference>
<evidence type="ECO:0000256" key="13">
    <source>
        <dbReference type="ARBA" id="ARBA00025701"/>
    </source>
</evidence>
<evidence type="ECO:0000256" key="5">
    <source>
        <dbReference type="ARBA" id="ARBA00022448"/>
    </source>
</evidence>
<dbReference type="PANTHER" id="PTHR47980">
    <property type="entry name" value="LD44762P"/>
    <property type="match status" value="1"/>
</dbReference>
<dbReference type="Pfam" id="PF00071">
    <property type="entry name" value="Ras"/>
    <property type="match status" value="1"/>
</dbReference>
<keyword evidence="6" id="KW-1003">Cell membrane</keyword>
<dbReference type="SUPFAM" id="SSF52540">
    <property type="entry name" value="P-loop containing nucleoside triphosphate hydrolases"/>
    <property type="match status" value="1"/>
</dbReference>
<reference evidence="17 18" key="1">
    <citation type="journal article" date="2021" name="G3 (Bethesda)">
        <title>Improved contiguity of the threespine stickleback genome using long-read sequencing.</title>
        <authorList>
            <person name="Nath S."/>
            <person name="Shaw D.E."/>
            <person name="White M.A."/>
        </authorList>
    </citation>
    <scope>NUCLEOTIDE SEQUENCE [LARGE SCALE GENOMIC DNA]</scope>
    <source>
        <strain evidence="17 18">Lake Benthic</strain>
    </source>
</reference>
<dbReference type="CDD" id="cd01867">
    <property type="entry name" value="Rab8_Rab10_Rab13_like"/>
    <property type="match status" value="1"/>
</dbReference>
<evidence type="ECO:0000256" key="9">
    <source>
        <dbReference type="ARBA" id="ARBA00023134"/>
    </source>
</evidence>
<dbReference type="GO" id="GO:0015031">
    <property type="term" value="P:protein transport"/>
    <property type="evidence" value="ECO:0007669"/>
    <property type="project" value="UniProtKB-KW"/>
</dbReference>
<evidence type="ECO:0000256" key="7">
    <source>
        <dbReference type="ARBA" id="ARBA00022741"/>
    </source>
</evidence>
<dbReference type="Gene3D" id="3.40.50.300">
    <property type="entry name" value="P-loop containing nucleotide triphosphate hydrolases"/>
    <property type="match status" value="1"/>
</dbReference>
<proteinExistence type="inferred from homology"/>
<evidence type="ECO:0000256" key="1">
    <source>
        <dbReference type="ARBA" id="ARBA00004342"/>
    </source>
</evidence>
<reference evidence="17" key="3">
    <citation type="submission" date="2025-09" db="UniProtKB">
        <authorList>
            <consortium name="Ensembl"/>
        </authorList>
    </citation>
    <scope>IDENTIFICATION</scope>
</reference>
<dbReference type="PROSITE" id="PS51421">
    <property type="entry name" value="RAS"/>
    <property type="match status" value="1"/>
</dbReference>
<dbReference type="FunFam" id="3.40.50.300:FF:000363">
    <property type="entry name" value="Secretion related GTPase srgA"/>
    <property type="match status" value="1"/>
</dbReference>
<comment type="subcellular location">
    <subcellularLocation>
        <location evidence="1">Cell membrane</location>
        <topology evidence="1">Lipid-anchor</topology>
        <orientation evidence="1">Cytoplasmic side</orientation>
    </subcellularLocation>
    <subcellularLocation>
        <location evidence="13">Cytoplasmic vesicle membrane</location>
        <topology evidence="13">Lipid-anchor</topology>
        <orientation evidence="13">Cytoplasmic side</orientation>
    </subcellularLocation>
    <subcellularLocation>
        <location evidence="2">Recycling endosome membrane</location>
    </subcellularLocation>
</comment>
<organism evidence="17 18">
    <name type="scientific">Gasterosteus aculeatus aculeatus</name>
    <name type="common">three-spined stickleback</name>
    <dbReference type="NCBI Taxonomy" id="481459"/>
    <lineage>
        <taxon>Eukaryota</taxon>
        <taxon>Metazoa</taxon>
        <taxon>Chordata</taxon>
        <taxon>Craniata</taxon>
        <taxon>Vertebrata</taxon>
        <taxon>Euteleostomi</taxon>
        <taxon>Actinopterygii</taxon>
        <taxon>Neopterygii</taxon>
        <taxon>Teleostei</taxon>
        <taxon>Neoteleostei</taxon>
        <taxon>Acanthomorphata</taxon>
        <taxon>Eupercaria</taxon>
        <taxon>Perciformes</taxon>
        <taxon>Cottioidei</taxon>
        <taxon>Gasterosteales</taxon>
        <taxon>Gasterosteidae</taxon>
        <taxon>Gasterosteus</taxon>
    </lineage>
</organism>
<evidence type="ECO:0000256" key="14">
    <source>
        <dbReference type="ARBA" id="ARBA00039501"/>
    </source>
</evidence>
<comment type="catalytic activity">
    <reaction evidence="15">
        <text>GTP + H2O = GDP + phosphate + H(+)</text>
        <dbReference type="Rhea" id="RHEA:19669"/>
        <dbReference type="ChEBI" id="CHEBI:15377"/>
        <dbReference type="ChEBI" id="CHEBI:15378"/>
        <dbReference type="ChEBI" id="CHEBI:37565"/>
        <dbReference type="ChEBI" id="CHEBI:43474"/>
        <dbReference type="ChEBI" id="CHEBI:58189"/>
        <dbReference type="EC" id="3.6.5.2"/>
    </reaction>
    <physiologicalReaction direction="left-to-right" evidence="15">
        <dbReference type="Rhea" id="RHEA:19670"/>
    </physiologicalReaction>
</comment>
<evidence type="ECO:0000256" key="4">
    <source>
        <dbReference type="ARBA" id="ARBA00011984"/>
    </source>
</evidence>
<keyword evidence="11" id="KW-0449">Lipoprotein</keyword>
<dbReference type="GeneTree" id="ENSGT00940000157246"/>
<keyword evidence="7" id="KW-0547">Nucleotide-binding</keyword>
<name>A0AAQ4P3L6_GASAC</name>